<dbReference type="CDD" id="cd00882">
    <property type="entry name" value="Ras_like_GTPase"/>
    <property type="match status" value="1"/>
</dbReference>
<dbReference type="PANTHER" id="PTHR32046">
    <property type="entry name" value="G DOMAIN-CONTAINING PROTEIN"/>
    <property type="match status" value="1"/>
</dbReference>
<dbReference type="AlphaFoldDB" id="A0AAD4MRZ6"/>
<dbReference type="EMBL" id="JAKKPZ010000184">
    <property type="protein sequence ID" value="KAI1699313.1"/>
    <property type="molecule type" value="Genomic_DNA"/>
</dbReference>
<evidence type="ECO:0000256" key="3">
    <source>
        <dbReference type="SAM" id="MobiDB-lite"/>
    </source>
</evidence>
<dbReference type="GO" id="GO:0005525">
    <property type="term" value="F:GTP binding"/>
    <property type="evidence" value="ECO:0007669"/>
    <property type="project" value="InterPro"/>
</dbReference>
<keyword evidence="2" id="KW-0547">Nucleotide-binding</keyword>
<dbReference type="InterPro" id="IPR027417">
    <property type="entry name" value="P-loop_NTPase"/>
</dbReference>
<evidence type="ECO:0000256" key="1">
    <source>
        <dbReference type="ARBA" id="ARBA00008535"/>
    </source>
</evidence>
<sequence>MENEISSQNIPTVDDTGPGSLIIPNETRDPDFSVPISQTGILYNNMLKALENRDELTIATMGMTGNGKSTLINSLPGYFAHSSFNVAYNSNELIQPIKYSTHVGQSDTIFSKTYIFRSPNGKKLRLIDMPGFGDTGGEQMDRIHSDTILNALANVGHIDVVLFVFKSDDTTSTKEFRYVMEKQVENYSKDFVKHFAFCFTFGNSRSFDIKKAKRAVQSVFDEWRSDDIHIQLTDENCFLVDNMPFGTLMKRSQLADHFTNEKCWEHSVAAWCRLLLYASTLGPIKTTNIRSISDANKRIDLRC</sequence>
<evidence type="ECO:0000313" key="5">
    <source>
        <dbReference type="EMBL" id="KAI1699313.1"/>
    </source>
</evidence>
<protein>
    <submittedName>
        <fullName evidence="5">50S ribosome-binding GTPase domain-containing protein</fullName>
    </submittedName>
</protein>
<dbReference type="Pfam" id="PF04548">
    <property type="entry name" value="AIG1"/>
    <property type="match status" value="1"/>
</dbReference>
<dbReference type="InterPro" id="IPR006703">
    <property type="entry name" value="G_AIG1"/>
</dbReference>
<keyword evidence="6" id="KW-1185">Reference proteome</keyword>
<evidence type="ECO:0000256" key="2">
    <source>
        <dbReference type="ARBA" id="ARBA00022741"/>
    </source>
</evidence>
<feature type="region of interest" description="Disordered" evidence="3">
    <location>
        <begin position="1"/>
        <end position="29"/>
    </location>
</feature>
<evidence type="ECO:0000313" key="6">
    <source>
        <dbReference type="Proteomes" id="UP001201812"/>
    </source>
</evidence>
<comment type="caution">
    <text evidence="5">The sequence shown here is derived from an EMBL/GenBank/DDBJ whole genome shotgun (WGS) entry which is preliminary data.</text>
</comment>
<dbReference type="Gene3D" id="3.40.50.300">
    <property type="entry name" value="P-loop containing nucleotide triphosphate hydrolases"/>
    <property type="match status" value="1"/>
</dbReference>
<gene>
    <name evidence="5" type="ORF">DdX_17401</name>
</gene>
<organism evidence="5 6">
    <name type="scientific">Ditylenchus destructor</name>
    <dbReference type="NCBI Taxonomy" id="166010"/>
    <lineage>
        <taxon>Eukaryota</taxon>
        <taxon>Metazoa</taxon>
        <taxon>Ecdysozoa</taxon>
        <taxon>Nematoda</taxon>
        <taxon>Chromadorea</taxon>
        <taxon>Rhabditida</taxon>
        <taxon>Tylenchina</taxon>
        <taxon>Tylenchomorpha</taxon>
        <taxon>Sphaerularioidea</taxon>
        <taxon>Anguinidae</taxon>
        <taxon>Anguininae</taxon>
        <taxon>Ditylenchus</taxon>
    </lineage>
</organism>
<feature type="compositionally biased region" description="Polar residues" evidence="3">
    <location>
        <begin position="1"/>
        <end position="11"/>
    </location>
</feature>
<comment type="similarity">
    <text evidence="1">Belongs to the TRAFAC class TrmE-Era-EngA-EngB-Septin-like GTPase superfamily. AIG1/Toc34/Toc159-like paraseptin GTPase family. IAN subfamily.</text>
</comment>
<reference evidence="5" key="1">
    <citation type="submission" date="2022-01" db="EMBL/GenBank/DDBJ databases">
        <title>Genome Sequence Resource for Two Populations of Ditylenchus destructor, the Migratory Endoparasitic Phytonematode.</title>
        <authorList>
            <person name="Zhang H."/>
            <person name="Lin R."/>
            <person name="Xie B."/>
        </authorList>
    </citation>
    <scope>NUCLEOTIDE SEQUENCE</scope>
    <source>
        <strain evidence="5">BazhouSP</strain>
    </source>
</reference>
<dbReference type="PANTHER" id="PTHR32046:SF11">
    <property type="entry name" value="IMMUNE-ASSOCIATED NUCLEOTIDE-BINDING PROTEIN 10-LIKE"/>
    <property type="match status" value="1"/>
</dbReference>
<accession>A0AAD4MRZ6</accession>
<dbReference type="Proteomes" id="UP001201812">
    <property type="component" value="Unassembled WGS sequence"/>
</dbReference>
<dbReference type="SUPFAM" id="SSF52540">
    <property type="entry name" value="P-loop containing nucleoside triphosphate hydrolases"/>
    <property type="match status" value="1"/>
</dbReference>
<proteinExistence type="inferred from homology"/>
<feature type="domain" description="AIG1-type G" evidence="4">
    <location>
        <begin position="57"/>
        <end position="203"/>
    </location>
</feature>
<evidence type="ECO:0000259" key="4">
    <source>
        <dbReference type="Pfam" id="PF04548"/>
    </source>
</evidence>
<name>A0AAD4MRZ6_9BILA</name>